<name>A0A074ZM53_OPIVI</name>
<protein>
    <recommendedName>
        <fullName evidence="4">Reverse transcriptase domain-containing protein</fullName>
    </recommendedName>
</protein>
<feature type="region of interest" description="Disordered" evidence="1">
    <location>
        <begin position="377"/>
        <end position="407"/>
    </location>
</feature>
<reference evidence="2 3" key="1">
    <citation type="submission" date="2013-11" db="EMBL/GenBank/DDBJ databases">
        <title>Opisthorchis viverrini - life in the bile duct.</title>
        <authorList>
            <person name="Young N.D."/>
            <person name="Nagarajan N."/>
            <person name="Lin S.J."/>
            <person name="Korhonen P.K."/>
            <person name="Jex A.R."/>
            <person name="Hall R.S."/>
            <person name="Safavi-Hemami H."/>
            <person name="Kaewkong W."/>
            <person name="Bertrand D."/>
            <person name="Gao S."/>
            <person name="Seet Q."/>
            <person name="Wongkham S."/>
            <person name="Teh B.T."/>
            <person name="Wongkham C."/>
            <person name="Intapan P.M."/>
            <person name="Maleewong W."/>
            <person name="Yang X."/>
            <person name="Hu M."/>
            <person name="Wang Z."/>
            <person name="Hofmann A."/>
            <person name="Sternberg P.W."/>
            <person name="Tan P."/>
            <person name="Wang J."/>
            <person name="Gasser R.B."/>
        </authorList>
    </citation>
    <scope>NUCLEOTIDE SEQUENCE [LARGE SCALE GENOMIC DNA]</scope>
</reference>
<proteinExistence type="predicted"/>
<dbReference type="KEGG" id="ovi:T265_04967"/>
<evidence type="ECO:0000313" key="2">
    <source>
        <dbReference type="EMBL" id="KER28131.1"/>
    </source>
</evidence>
<dbReference type="EMBL" id="KL596706">
    <property type="protein sequence ID" value="KER28131.1"/>
    <property type="molecule type" value="Genomic_DNA"/>
</dbReference>
<sequence>MEMMILDELTKVIPSFGMHFAPTKCKVMLVDVQSLNTPLTIQGEVLEVVERFTYLGSCISSDCSVTEEVNARICKDRAAFANLRHLWRQNDRGSRETEVGFERRTFRSVNSRCNHLSHLAPLHSSPDKLWQFFICGCTLPASISCSHECLFRTFPQYPSLDRGSRETEVGFERRTFRSVNSRCNHLSHLAPLHSSPDKLWQFFICGCTLPASISCSHECGKTRKFVPNFETERKRSAVAPFRCLAAMPPEIKHEGWDTARLPKPRQGKSSGGGRIRTTDLPSMMDTDMPNRTRNQFIQFIRYKPCAISTLVPAVTVSVSGNWESVGHTAKHWTHVRLVLELSSYALKTIALMHNAETFHTSGSIQKFQQWKKKQKLRKETTHKVAENSSTAHDRFRPSTSGSSGRRSPRVSVNLMIYLNPNSTVFEKYTHLQINMVFTSVISSGPRSVSPFLGLIR</sequence>
<feature type="compositionally biased region" description="Low complexity" evidence="1">
    <location>
        <begin position="397"/>
        <end position="407"/>
    </location>
</feature>
<gene>
    <name evidence="2" type="ORF">T265_04967</name>
</gene>
<dbReference type="STRING" id="6198.A0A074ZM53"/>
<organism evidence="2 3">
    <name type="scientific">Opisthorchis viverrini</name>
    <name type="common">Southeast Asian liver fluke</name>
    <dbReference type="NCBI Taxonomy" id="6198"/>
    <lineage>
        <taxon>Eukaryota</taxon>
        <taxon>Metazoa</taxon>
        <taxon>Spiralia</taxon>
        <taxon>Lophotrochozoa</taxon>
        <taxon>Platyhelminthes</taxon>
        <taxon>Trematoda</taxon>
        <taxon>Digenea</taxon>
        <taxon>Opisthorchiida</taxon>
        <taxon>Opisthorchiata</taxon>
        <taxon>Opisthorchiidae</taxon>
        <taxon>Opisthorchis</taxon>
    </lineage>
</organism>
<dbReference type="AlphaFoldDB" id="A0A074ZM53"/>
<feature type="compositionally biased region" description="Basic and acidic residues" evidence="1">
    <location>
        <begin position="377"/>
        <end position="396"/>
    </location>
</feature>
<keyword evidence="3" id="KW-1185">Reference proteome</keyword>
<feature type="region of interest" description="Disordered" evidence="1">
    <location>
        <begin position="257"/>
        <end position="287"/>
    </location>
</feature>
<dbReference type="CTD" id="20319149"/>
<dbReference type="RefSeq" id="XP_009168108.1">
    <property type="nucleotide sequence ID" value="XM_009169844.1"/>
</dbReference>
<dbReference type="GeneID" id="20319149"/>
<dbReference type="Proteomes" id="UP000054324">
    <property type="component" value="Unassembled WGS sequence"/>
</dbReference>
<accession>A0A074ZM53</accession>
<evidence type="ECO:0000256" key="1">
    <source>
        <dbReference type="SAM" id="MobiDB-lite"/>
    </source>
</evidence>
<evidence type="ECO:0000313" key="3">
    <source>
        <dbReference type="Proteomes" id="UP000054324"/>
    </source>
</evidence>
<evidence type="ECO:0008006" key="4">
    <source>
        <dbReference type="Google" id="ProtNLM"/>
    </source>
</evidence>